<dbReference type="Proteomes" id="UP000187429">
    <property type="component" value="Unassembled WGS sequence"/>
</dbReference>
<evidence type="ECO:0000256" key="1">
    <source>
        <dbReference type="SAM" id="MobiDB-lite"/>
    </source>
</evidence>
<gene>
    <name evidence="2" type="ORF">AYI69_g6932</name>
</gene>
<comment type="caution">
    <text evidence="2">The sequence shown here is derived from an EMBL/GenBank/DDBJ whole genome shotgun (WGS) entry which is preliminary data.</text>
</comment>
<keyword evidence="3" id="KW-1185">Reference proteome</keyword>
<name>A0A1R1XVG3_9FUNG</name>
<feature type="region of interest" description="Disordered" evidence="1">
    <location>
        <begin position="234"/>
        <end position="253"/>
    </location>
</feature>
<accession>A0A1R1XVG3</accession>
<reference evidence="3" key="1">
    <citation type="submission" date="2017-01" db="EMBL/GenBank/DDBJ databases">
        <authorList>
            <person name="Wang Y."/>
            <person name="White M."/>
            <person name="Kvist S."/>
            <person name="Moncalvo J.-M."/>
        </authorList>
    </citation>
    <scope>NUCLEOTIDE SEQUENCE [LARGE SCALE GENOMIC DNA]</scope>
    <source>
        <strain evidence="3">ID-206-W2</strain>
    </source>
</reference>
<dbReference type="EMBL" id="LSSM01003224">
    <property type="protein sequence ID" value="OMJ18631.1"/>
    <property type="molecule type" value="Genomic_DNA"/>
</dbReference>
<feature type="compositionally biased region" description="Basic and acidic residues" evidence="1">
    <location>
        <begin position="242"/>
        <end position="253"/>
    </location>
</feature>
<evidence type="ECO:0000313" key="3">
    <source>
        <dbReference type="Proteomes" id="UP000187429"/>
    </source>
</evidence>
<organism evidence="2 3">
    <name type="scientific">Smittium culicis</name>
    <dbReference type="NCBI Taxonomy" id="133412"/>
    <lineage>
        <taxon>Eukaryota</taxon>
        <taxon>Fungi</taxon>
        <taxon>Fungi incertae sedis</taxon>
        <taxon>Zoopagomycota</taxon>
        <taxon>Kickxellomycotina</taxon>
        <taxon>Harpellomycetes</taxon>
        <taxon>Harpellales</taxon>
        <taxon>Legeriomycetaceae</taxon>
        <taxon>Smittium</taxon>
    </lineage>
</organism>
<dbReference type="AlphaFoldDB" id="A0A1R1XVG3"/>
<feature type="region of interest" description="Disordered" evidence="1">
    <location>
        <begin position="1"/>
        <end position="21"/>
    </location>
</feature>
<proteinExistence type="predicted"/>
<evidence type="ECO:0000313" key="2">
    <source>
        <dbReference type="EMBL" id="OMJ18631.1"/>
    </source>
</evidence>
<sequence length="253" mass="29401">MAAEKPFKRSRNTFSDALKGYTHHENAKPTIFKKNDPKKIKSTFRYDQKIDMSQYKDVSVKHLLYDGKQASLKRLRQNGSDPKIIIPWAQFQGDHMNAVYKLAHDLNGYIYIRKYDADNTIQRTFAHNLEEIVMYQIEKLEDITVVNNPNLVSKEHGENISENIGNYDANISTKKIFKKNFLPSTPVSEDSYGYNTPTELEIMAEKARNNQITEAQYIEFEKKYFAENFSESAAEINYSSDPPDHTDQDMDFE</sequence>
<dbReference type="OrthoDB" id="5554389at2759"/>
<protein>
    <submittedName>
        <fullName evidence="2">Uncharacterized protein</fullName>
    </submittedName>
</protein>